<dbReference type="SUPFAM" id="SSF51419">
    <property type="entry name" value="PLP-binding barrel"/>
    <property type="match status" value="1"/>
</dbReference>
<comment type="cofactor">
    <cofactor evidence="1 9">
        <name>pyridoxal 5'-phosphate</name>
        <dbReference type="ChEBI" id="CHEBI:597326"/>
    </cofactor>
</comment>
<dbReference type="InParanoid" id="B9R8G8"/>
<dbReference type="EMBL" id="EQ973772">
    <property type="protein sequence ID" value="EEF52798.1"/>
    <property type="molecule type" value="Genomic_DNA"/>
</dbReference>
<accession>B9R8G8</accession>
<evidence type="ECO:0000256" key="6">
    <source>
        <dbReference type="ARBA" id="ARBA00034138"/>
    </source>
</evidence>
<evidence type="ECO:0000256" key="8">
    <source>
        <dbReference type="ARBA" id="ARBA00049127"/>
    </source>
</evidence>
<evidence type="ECO:0000259" key="12">
    <source>
        <dbReference type="Pfam" id="PF02784"/>
    </source>
</evidence>
<evidence type="ECO:0000256" key="2">
    <source>
        <dbReference type="ARBA" id="ARBA00008872"/>
    </source>
</evidence>
<feature type="domain" description="Orn/DAP/Arg decarboxylase 2 N-terminal" evidence="12">
    <location>
        <begin position="58"/>
        <end position="288"/>
    </location>
</feature>
<dbReference type="InterPro" id="IPR000183">
    <property type="entry name" value="Orn/DAP/Arg_de-COase"/>
</dbReference>
<dbReference type="PRINTS" id="PR01179">
    <property type="entry name" value="ODADCRBXLASE"/>
</dbReference>
<dbReference type="UniPathway" id="UPA00535">
    <property type="reaction ID" value="UER00288"/>
</dbReference>
<evidence type="ECO:0000313" key="14">
    <source>
        <dbReference type="Proteomes" id="UP000008311"/>
    </source>
</evidence>
<keyword evidence="14" id="KW-1185">Reference proteome</keyword>
<dbReference type="SUPFAM" id="SSF50621">
    <property type="entry name" value="Alanine racemase C-terminal domain-like"/>
    <property type="match status" value="1"/>
</dbReference>
<evidence type="ECO:0000256" key="7">
    <source>
        <dbReference type="ARBA" id="ARBA00046672"/>
    </source>
</evidence>
<dbReference type="PRINTS" id="PR01182">
    <property type="entry name" value="ORNDCRBXLASE"/>
</dbReference>
<evidence type="ECO:0000256" key="3">
    <source>
        <dbReference type="ARBA" id="ARBA00022898"/>
    </source>
</evidence>
<dbReference type="InterPro" id="IPR022653">
    <property type="entry name" value="De-COase2_pyr-phos_BS"/>
</dbReference>
<dbReference type="PROSITE" id="PS00878">
    <property type="entry name" value="ODR_DC_2_1"/>
    <property type="match status" value="1"/>
</dbReference>
<evidence type="ECO:0000256" key="4">
    <source>
        <dbReference type="ARBA" id="ARBA00023239"/>
    </source>
</evidence>
<dbReference type="AlphaFoldDB" id="B9R8G8"/>
<dbReference type="PANTHER" id="PTHR11482:SF6">
    <property type="entry name" value="ORNITHINE DECARBOXYLASE 1-RELATED"/>
    <property type="match status" value="1"/>
</dbReference>
<dbReference type="InterPro" id="IPR009006">
    <property type="entry name" value="Ala_racemase/Decarboxylase_C"/>
</dbReference>
<dbReference type="CDD" id="cd00622">
    <property type="entry name" value="PLPDE_III_ODC"/>
    <property type="match status" value="1"/>
</dbReference>
<evidence type="ECO:0000313" key="13">
    <source>
        <dbReference type="EMBL" id="EEF52798.1"/>
    </source>
</evidence>
<dbReference type="STRING" id="3988.B9R8G8"/>
<name>B9R8G8_RICCO</name>
<dbReference type="InterPro" id="IPR022643">
    <property type="entry name" value="De-COase2_C"/>
</dbReference>
<dbReference type="PANTHER" id="PTHR11482">
    <property type="entry name" value="ARGININE/DIAMINOPIMELATE/ORNITHINE DECARBOXYLASE"/>
    <property type="match status" value="1"/>
</dbReference>
<reference evidence="14" key="1">
    <citation type="journal article" date="2010" name="Nat. Biotechnol.">
        <title>Draft genome sequence of the oilseed species Ricinus communis.</title>
        <authorList>
            <person name="Chan A.P."/>
            <person name="Crabtree J."/>
            <person name="Zhao Q."/>
            <person name="Lorenzi H."/>
            <person name="Orvis J."/>
            <person name="Puiu D."/>
            <person name="Melake-Berhan A."/>
            <person name="Jones K.M."/>
            <person name="Redman J."/>
            <person name="Chen G."/>
            <person name="Cahoon E.B."/>
            <person name="Gedil M."/>
            <person name="Stanke M."/>
            <person name="Haas B.J."/>
            <person name="Wortman J.R."/>
            <person name="Fraser-Liggett C.M."/>
            <person name="Ravel J."/>
            <person name="Rabinowicz P.D."/>
        </authorList>
    </citation>
    <scope>NUCLEOTIDE SEQUENCE [LARGE SCALE GENOMIC DNA]</scope>
    <source>
        <strain evidence="14">cv. Hale</strain>
    </source>
</reference>
<dbReference type="Proteomes" id="UP000008311">
    <property type="component" value="Unassembled WGS sequence"/>
</dbReference>
<dbReference type="GO" id="GO:0033387">
    <property type="term" value="P:putrescine biosynthetic process from arginine, via ornithine"/>
    <property type="evidence" value="ECO:0000318"/>
    <property type="project" value="GO_Central"/>
</dbReference>
<dbReference type="InterPro" id="IPR002433">
    <property type="entry name" value="Orn_de-COase"/>
</dbReference>
<dbReference type="Pfam" id="PF00278">
    <property type="entry name" value="Orn_DAP_Arg_deC"/>
    <property type="match status" value="1"/>
</dbReference>
<gene>
    <name evidence="13" type="ORF">RCOM_1599660</name>
</gene>
<sequence length="416" mass="44976">MERSSGSLQVILDAPGVQGKTVTTLSKDSSNLTDYVESIIVNTQVNRESFYVLDLGAVAGLMHKWSRELPMIQPYYAVKCNSEISLIGALAALGCNFDCASKAEIQSILSLGVSPDRIIYANPSKPESHIIYAANVDVNLTTFDSKHELHKISKCHPKCSLLIRIKPPDDSGARWPLGSKFGALPEEIEPLLLAAQAAKLTISGVSFHIGSESRNPHAYRGAIGAAKHVFDTASRLGMPPMRVLNIGGGFIAGSNFDEAATVIKAALQDYFGDNPGIEIISEPGRYFAETVFMLATSITGKRVRGGIIEYWINDGVFGSFSCVIFGVSPPACVPLACTSNRANPKCKGEPTYKSTVYGPTCDAVDKVFVDQELPELEINDWLVFPYMGAYTTANATIFQGFSSEAIFTHLVYSNLI</sequence>
<feature type="modified residue" description="N6-(pyridoxal phosphate)lysine" evidence="9">
    <location>
        <position position="79"/>
    </location>
</feature>
<proteinExistence type="inferred from homology"/>
<dbReference type="eggNOG" id="KOG0622">
    <property type="taxonomic scope" value="Eukaryota"/>
</dbReference>
<comment type="similarity">
    <text evidence="2 10">Belongs to the Orn/Lys/Arg decarboxylase class-II family.</text>
</comment>
<evidence type="ECO:0000256" key="1">
    <source>
        <dbReference type="ARBA" id="ARBA00001933"/>
    </source>
</evidence>
<evidence type="ECO:0000256" key="5">
    <source>
        <dbReference type="ARBA" id="ARBA00034115"/>
    </source>
</evidence>
<comment type="pathway">
    <text evidence="5">Amine and polyamine biosynthesis; putrescine biosynthesis via L-ornithine pathway; putrescine from L-ornithine: step 1/1.</text>
</comment>
<dbReference type="InterPro" id="IPR029066">
    <property type="entry name" value="PLP-binding_barrel"/>
</dbReference>
<dbReference type="EC" id="4.1.1.17" evidence="6"/>
<feature type="domain" description="Orn/DAP/Arg decarboxylase 2 C-terminal" evidence="11">
    <location>
        <begin position="51"/>
        <end position="388"/>
    </location>
</feature>
<organism evidence="13 14">
    <name type="scientific">Ricinus communis</name>
    <name type="common">Castor bean</name>
    <dbReference type="NCBI Taxonomy" id="3988"/>
    <lineage>
        <taxon>Eukaryota</taxon>
        <taxon>Viridiplantae</taxon>
        <taxon>Streptophyta</taxon>
        <taxon>Embryophyta</taxon>
        <taxon>Tracheophyta</taxon>
        <taxon>Spermatophyta</taxon>
        <taxon>Magnoliopsida</taxon>
        <taxon>eudicotyledons</taxon>
        <taxon>Gunneridae</taxon>
        <taxon>Pentapetalae</taxon>
        <taxon>rosids</taxon>
        <taxon>fabids</taxon>
        <taxon>Malpighiales</taxon>
        <taxon>Euphorbiaceae</taxon>
        <taxon>Acalyphoideae</taxon>
        <taxon>Acalypheae</taxon>
        <taxon>Ricinus</taxon>
    </lineage>
</organism>
<comment type="subunit">
    <text evidence="7">Homodimer. Only the dimer is catalytically active, as the active sites are constructed of residues from both monomers.</text>
</comment>
<keyword evidence="3 9" id="KW-0663">Pyridoxal phosphate</keyword>
<keyword evidence="4 13" id="KW-0456">Lyase</keyword>
<dbReference type="Pfam" id="PF02784">
    <property type="entry name" value="Orn_Arg_deC_N"/>
    <property type="match status" value="1"/>
</dbReference>
<dbReference type="Gene3D" id="2.40.37.10">
    <property type="entry name" value="Lyase, Ornithine Decarboxylase, Chain A, domain 1"/>
    <property type="match status" value="1"/>
</dbReference>
<dbReference type="Gene3D" id="3.20.20.10">
    <property type="entry name" value="Alanine racemase"/>
    <property type="match status" value="1"/>
</dbReference>
<dbReference type="FunFam" id="3.20.20.10:FF:000005">
    <property type="entry name" value="Ornithine decarboxylase"/>
    <property type="match status" value="1"/>
</dbReference>
<evidence type="ECO:0000259" key="11">
    <source>
        <dbReference type="Pfam" id="PF00278"/>
    </source>
</evidence>
<feature type="active site" description="Proton donor" evidence="9">
    <location>
        <position position="361"/>
    </location>
</feature>
<dbReference type="InterPro" id="IPR022644">
    <property type="entry name" value="De-COase2_N"/>
</dbReference>
<dbReference type="GO" id="GO:0004586">
    <property type="term" value="F:ornithine decarboxylase activity"/>
    <property type="evidence" value="ECO:0000318"/>
    <property type="project" value="GO_Central"/>
</dbReference>
<evidence type="ECO:0000256" key="9">
    <source>
        <dbReference type="PIRSR" id="PIRSR600183-50"/>
    </source>
</evidence>
<comment type="catalytic activity">
    <reaction evidence="8">
        <text>L-ornithine + H(+) = putrescine + CO2</text>
        <dbReference type="Rhea" id="RHEA:22964"/>
        <dbReference type="ChEBI" id="CHEBI:15378"/>
        <dbReference type="ChEBI" id="CHEBI:16526"/>
        <dbReference type="ChEBI" id="CHEBI:46911"/>
        <dbReference type="ChEBI" id="CHEBI:326268"/>
        <dbReference type="EC" id="4.1.1.17"/>
    </reaction>
</comment>
<evidence type="ECO:0000256" key="10">
    <source>
        <dbReference type="RuleBase" id="RU003737"/>
    </source>
</evidence>
<dbReference type="GO" id="GO:0005737">
    <property type="term" value="C:cytoplasm"/>
    <property type="evidence" value="ECO:0000318"/>
    <property type="project" value="GO_Central"/>
</dbReference>
<protein>
    <recommendedName>
        <fullName evidence="6">ornithine decarboxylase</fullName>
        <ecNumber evidence="6">4.1.1.17</ecNumber>
    </recommendedName>
</protein>